<proteinExistence type="predicted"/>
<evidence type="ECO:0000313" key="2">
    <source>
        <dbReference type="EMBL" id="QNN68277.1"/>
    </source>
</evidence>
<protein>
    <submittedName>
        <fullName evidence="2">Uncharacterized protein</fullName>
    </submittedName>
</protein>
<keyword evidence="3" id="KW-1185">Reference proteome</keyword>
<dbReference type="RefSeq" id="WP_187539642.1">
    <property type="nucleotide sequence ID" value="NZ_CP060718.1"/>
</dbReference>
<evidence type="ECO:0000313" key="3">
    <source>
        <dbReference type="Proteomes" id="UP000515971"/>
    </source>
</evidence>
<dbReference type="Proteomes" id="UP000515971">
    <property type="component" value="Chromosome"/>
</dbReference>
<dbReference type="AlphaFoldDB" id="A0A7G9SKA2"/>
<name>A0A7G9SKA2_9SPHN</name>
<dbReference type="EMBL" id="CP060718">
    <property type="protein sequence ID" value="QNN68277.1"/>
    <property type="molecule type" value="Genomic_DNA"/>
</dbReference>
<evidence type="ECO:0000256" key="1">
    <source>
        <dbReference type="SAM" id="MobiDB-lite"/>
    </source>
</evidence>
<reference evidence="2 3" key="1">
    <citation type="submission" date="2020-08" db="EMBL/GenBank/DDBJ databases">
        <title>Genome sequence of Sphingomonas lutea KCTC 23642T.</title>
        <authorList>
            <person name="Hyun D.-W."/>
            <person name="Bae J.-W."/>
        </authorList>
    </citation>
    <scope>NUCLEOTIDE SEQUENCE [LARGE SCALE GENOMIC DNA]</scope>
    <source>
        <strain evidence="2 3">KCTC 23642</strain>
    </source>
</reference>
<gene>
    <name evidence="2" type="ORF">H9L13_05230</name>
</gene>
<organism evidence="2 3">
    <name type="scientific">Sphingomonas lutea</name>
    <dbReference type="NCBI Taxonomy" id="1045317"/>
    <lineage>
        <taxon>Bacteria</taxon>
        <taxon>Pseudomonadati</taxon>
        <taxon>Pseudomonadota</taxon>
        <taxon>Alphaproteobacteria</taxon>
        <taxon>Sphingomonadales</taxon>
        <taxon>Sphingomonadaceae</taxon>
        <taxon>Sphingomonas</taxon>
    </lineage>
</organism>
<accession>A0A7G9SKA2</accession>
<sequence>MAVLRESFAERGRVESMLIPHDMPEHRYYEDLENRLVMYEPENRVSPEQFAKLAAKVAEHRERAGPRPVDPAPYL</sequence>
<dbReference type="KEGG" id="slut:H9L13_05230"/>
<feature type="region of interest" description="Disordered" evidence="1">
    <location>
        <begin position="56"/>
        <end position="75"/>
    </location>
</feature>